<accession>A0A3N6RSX5</accession>
<name>A0A3N6RSX5_BRACR</name>
<evidence type="ECO:0000313" key="3">
    <source>
        <dbReference type="EMBL" id="KAF2597301.1"/>
    </source>
</evidence>
<proteinExistence type="predicted"/>
<reference evidence="2" key="1">
    <citation type="submission" date="2019-12" db="EMBL/GenBank/DDBJ databases">
        <title>Genome sequencing and annotation of Brassica cretica.</title>
        <authorList>
            <person name="Studholme D.J."/>
            <person name="Sarris P.F."/>
        </authorList>
    </citation>
    <scope>NUCLEOTIDE SEQUENCE</scope>
    <source>
        <strain evidence="3">PFS-001/15</strain>
        <strain evidence="2">PFS-102/07</strain>
        <tissue evidence="2">Leaf</tissue>
    </source>
</reference>
<comment type="caution">
    <text evidence="2">The sequence shown here is derived from an EMBL/GenBank/DDBJ whole genome shotgun (WGS) entry which is preliminary data.</text>
</comment>
<dbReference type="AlphaFoldDB" id="A0A3N6RSX5"/>
<protein>
    <recommendedName>
        <fullName evidence="4">Plastocyanin-like domain-containing protein</fullName>
    </recommendedName>
</protein>
<sequence length="165" mass="18725">MTVFLLVVIKVTFVRFARFLRHRSSPPVCRRPSPPPSGRMACNHVPPITLPPHIANIVAASVVRRLTIAEWPTIIHNADLFGPPINPYRIPPLTAGLWRVENPHNFDHNEWIQGQSSIQQDIGAPDVIFHCRLARGVLRFEAETHELNMDPGYDGPLYALRRYTV</sequence>
<feature type="chain" id="PRO_5042710451" description="Plastocyanin-like domain-containing protein" evidence="1">
    <location>
        <begin position="20"/>
        <end position="165"/>
    </location>
</feature>
<gene>
    <name evidence="3" type="ORF">F2Q68_00012345</name>
    <name evidence="2" type="ORF">F2Q70_00018752</name>
</gene>
<evidence type="ECO:0008006" key="4">
    <source>
        <dbReference type="Google" id="ProtNLM"/>
    </source>
</evidence>
<dbReference type="Proteomes" id="UP000712281">
    <property type="component" value="Unassembled WGS sequence"/>
</dbReference>
<dbReference type="EMBL" id="QGKY02001250">
    <property type="protein sequence ID" value="KAF2561738.1"/>
    <property type="molecule type" value="Genomic_DNA"/>
</dbReference>
<organism evidence="2">
    <name type="scientific">Brassica cretica</name>
    <name type="common">Mustard</name>
    <dbReference type="NCBI Taxonomy" id="69181"/>
    <lineage>
        <taxon>Eukaryota</taxon>
        <taxon>Viridiplantae</taxon>
        <taxon>Streptophyta</taxon>
        <taxon>Embryophyta</taxon>
        <taxon>Tracheophyta</taxon>
        <taxon>Spermatophyta</taxon>
        <taxon>Magnoliopsida</taxon>
        <taxon>eudicotyledons</taxon>
        <taxon>Gunneridae</taxon>
        <taxon>Pentapetalae</taxon>
        <taxon>rosids</taxon>
        <taxon>malvids</taxon>
        <taxon>Brassicales</taxon>
        <taxon>Brassicaceae</taxon>
        <taxon>Brassiceae</taxon>
        <taxon>Brassica</taxon>
    </lineage>
</organism>
<dbReference type="EMBL" id="QGKW02000717">
    <property type="protein sequence ID" value="KAF2597301.1"/>
    <property type="molecule type" value="Genomic_DNA"/>
</dbReference>
<evidence type="ECO:0000313" key="2">
    <source>
        <dbReference type="EMBL" id="KAF2561738.1"/>
    </source>
</evidence>
<feature type="signal peptide" evidence="1">
    <location>
        <begin position="1"/>
        <end position="19"/>
    </location>
</feature>
<keyword evidence="1" id="KW-0732">Signal</keyword>
<evidence type="ECO:0000256" key="1">
    <source>
        <dbReference type="SAM" id="SignalP"/>
    </source>
</evidence>